<keyword evidence="3" id="KW-1185">Reference proteome</keyword>
<dbReference type="Proteomes" id="UP000318294">
    <property type="component" value="Unassembled WGS sequence"/>
</dbReference>
<evidence type="ECO:0000313" key="2">
    <source>
        <dbReference type="EMBL" id="TSE34419.1"/>
    </source>
</evidence>
<sequence>MKATVMGLVMLAAAGGAWACAHECGIAAAPDEHERQVRGGVLWRAEEGSAIIADTTRPEMFLELADMLAECRSDAACQGVVILGVKAMRREGGKGGEQ</sequence>
<feature type="signal peptide" evidence="1">
    <location>
        <begin position="1"/>
        <end position="19"/>
    </location>
</feature>
<evidence type="ECO:0000313" key="3">
    <source>
        <dbReference type="Proteomes" id="UP000318294"/>
    </source>
</evidence>
<proteinExistence type="predicted"/>
<reference evidence="2 3" key="1">
    <citation type="submission" date="2019-07" db="EMBL/GenBank/DDBJ databases">
        <title>Tepidimonas charontis SPSP-6 draft genome.</title>
        <authorList>
            <person name="Da Costa M.S."/>
            <person name="Froufe H.J.C."/>
            <person name="Egas C."/>
            <person name="Albuquerque L."/>
        </authorList>
    </citation>
    <scope>NUCLEOTIDE SEQUENCE [LARGE SCALE GENOMIC DNA]</scope>
    <source>
        <strain evidence="2 3">SPSP-6</strain>
    </source>
</reference>
<organism evidence="2 3">
    <name type="scientific">Tepidimonas charontis</name>
    <dbReference type="NCBI Taxonomy" id="2267262"/>
    <lineage>
        <taxon>Bacteria</taxon>
        <taxon>Pseudomonadati</taxon>
        <taxon>Pseudomonadota</taxon>
        <taxon>Betaproteobacteria</taxon>
        <taxon>Burkholderiales</taxon>
        <taxon>Tepidimonas</taxon>
    </lineage>
</organism>
<comment type="caution">
    <text evidence="2">The sequence shown here is derived from an EMBL/GenBank/DDBJ whole genome shotgun (WGS) entry which is preliminary data.</text>
</comment>
<evidence type="ECO:0000256" key="1">
    <source>
        <dbReference type="SAM" id="SignalP"/>
    </source>
</evidence>
<dbReference type="RefSeq" id="WP_144328343.1">
    <property type="nucleotide sequence ID" value="NZ_VJON01000019.1"/>
</dbReference>
<keyword evidence="1" id="KW-0732">Signal</keyword>
<accession>A0A554XF61</accession>
<feature type="chain" id="PRO_5021761609" evidence="1">
    <location>
        <begin position="20"/>
        <end position="98"/>
    </location>
</feature>
<protein>
    <submittedName>
        <fullName evidence="2">Uncharacterized protein</fullName>
    </submittedName>
</protein>
<name>A0A554XF61_9BURK</name>
<dbReference type="AlphaFoldDB" id="A0A554XF61"/>
<gene>
    <name evidence="2" type="ORF">Tchar_01394</name>
</gene>
<dbReference type="EMBL" id="VJON01000019">
    <property type="protein sequence ID" value="TSE34419.1"/>
    <property type="molecule type" value="Genomic_DNA"/>
</dbReference>